<dbReference type="InterPro" id="IPR011991">
    <property type="entry name" value="ArsR-like_HTH"/>
</dbReference>
<dbReference type="SUPFAM" id="SSF50037">
    <property type="entry name" value="C-terminal domain of transcriptional repressors"/>
    <property type="match status" value="1"/>
</dbReference>
<dbReference type="HAMAP" id="MF_00978">
    <property type="entry name" value="Bifunct_BirA"/>
    <property type="match status" value="1"/>
</dbReference>
<dbReference type="CDD" id="cd00090">
    <property type="entry name" value="HTH_ARSR"/>
    <property type="match status" value="1"/>
</dbReference>
<dbReference type="EMBL" id="FRAL01000011">
    <property type="protein sequence ID" value="SHL35217.1"/>
    <property type="molecule type" value="Genomic_DNA"/>
</dbReference>
<dbReference type="Gene3D" id="1.10.10.10">
    <property type="entry name" value="Winged helix-like DNA-binding domain superfamily/Winged helix DNA-binding domain"/>
    <property type="match status" value="1"/>
</dbReference>
<dbReference type="Gene3D" id="3.30.930.10">
    <property type="entry name" value="Bira Bifunctional Protein, Domain 2"/>
    <property type="match status" value="1"/>
</dbReference>
<dbReference type="SUPFAM" id="SSF46785">
    <property type="entry name" value="Winged helix' DNA-binding domain"/>
    <property type="match status" value="1"/>
</dbReference>
<evidence type="ECO:0000313" key="4">
    <source>
        <dbReference type="EMBL" id="SHL35217.1"/>
    </source>
</evidence>
<keyword evidence="2" id="KW-0547">Nucleotide-binding</keyword>
<dbReference type="Pfam" id="PF08279">
    <property type="entry name" value="HTH_11"/>
    <property type="match status" value="1"/>
</dbReference>
<feature type="binding site" evidence="2">
    <location>
        <position position="115"/>
    </location>
    <ligand>
        <name>biotin</name>
        <dbReference type="ChEBI" id="CHEBI:57586"/>
    </ligand>
</feature>
<keyword evidence="1 2" id="KW-0436">Ligase</keyword>
<dbReference type="InterPro" id="IPR013196">
    <property type="entry name" value="HTH_11"/>
</dbReference>
<dbReference type="PANTHER" id="PTHR12835:SF5">
    <property type="entry name" value="BIOTIN--PROTEIN LIGASE"/>
    <property type="match status" value="1"/>
</dbReference>
<accession>A0A1M6ZXJ8</accession>
<sequence length="327" mass="35383">MTIGDLIRLLSDGEFHSGEQLGERLGVSRAAVWKQLRKLESLGIPMEAVKGQGYRLAEPLELLDGSAIVAGLPREARRCVTRLFVEEVLPSSNQFVRDRFEQGAGHGEVCLVEQQSAGKGRRGRAWVTPWGRTLMLSVGWRFESGVAALEGLSLAVGVVLSRVLESHGVAPLLKWPNDVLLETSSGAFGKLAGILVEMSGDAAGPCEVVVGIGINVDLSAEFRAGIEQPVSAVRDQAPALARNQLAIELLAQLMPLLADFEQHGFAAWQDAWNARHAFAGQEVEVIQGDRRDVAIAEQVDASGNLWVRRSTERWKLAGGEISVRGRV</sequence>
<dbReference type="InterPro" id="IPR030855">
    <property type="entry name" value="Bifunct_BirA"/>
</dbReference>
<proteinExistence type="inferred from homology"/>
<dbReference type="Proteomes" id="UP000184248">
    <property type="component" value="Unassembled WGS sequence"/>
</dbReference>
<dbReference type="InterPro" id="IPR004408">
    <property type="entry name" value="Biotin_CoA_COase_ligase"/>
</dbReference>
<dbReference type="CDD" id="cd16442">
    <property type="entry name" value="BPL"/>
    <property type="match status" value="1"/>
</dbReference>
<dbReference type="InterPro" id="IPR004143">
    <property type="entry name" value="BPL_LPL_catalytic"/>
</dbReference>
<gene>
    <name evidence="2" type="primary">birA</name>
    <name evidence="4" type="ORF">SAMN05192556_111114</name>
</gene>
<dbReference type="Gene3D" id="2.30.30.100">
    <property type="match status" value="1"/>
</dbReference>
<dbReference type="GO" id="GO:0003677">
    <property type="term" value="F:DNA binding"/>
    <property type="evidence" value="ECO:0007669"/>
    <property type="project" value="UniProtKB-UniRule"/>
</dbReference>
<dbReference type="EC" id="6.3.4.15" evidence="2"/>
<keyword evidence="2" id="KW-0804">Transcription</keyword>
<keyword evidence="5" id="KW-1185">Reference proteome</keyword>
<keyword evidence="2" id="KW-0067">ATP-binding</keyword>
<dbReference type="GO" id="GO:0005737">
    <property type="term" value="C:cytoplasm"/>
    <property type="evidence" value="ECO:0007669"/>
    <property type="project" value="TreeGrafter"/>
</dbReference>
<feature type="binding site" evidence="2">
    <location>
        <begin position="91"/>
        <end position="93"/>
    </location>
    <ligand>
        <name>biotin</name>
        <dbReference type="ChEBI" id="CHEBI:57586"/>
    </ligand>
</feature>
<dbReference type="Pfam" id="PF03099">
    <property type="entry name" value="BPL_LplA_LipB"/>
    <property type="match status" value="1"/>
</dbReference>
<comment type="catalytic activity">
    <reaction evidence="2">
        <text>biotin + L-lysyl-[protein] + ATP = N(6)-biotinyl-L-lysyl-[protein] + AMP + diphosphate + H(+)</text>
        <dbReference type="Rhea" id="RHEA:11756"/>
        <dbReference type="Rhea" id="RHEA-COMP:9752"/>
        <dbReference type="Rhea" id="RHEA-COMP:10505"/>
        <dbReference type="ChEBI" id="CHEBI:15378"/>
        <dbReference type="ChEBI" id="CHEBI:29969"/>
        <dbReference type="ChEBI" id="CHEBI:30616"/>
        <dbReference type="ChEBI" id="CHEBI:33019"/>
        <dbReference type="ChEBI" id="CHEBI:57586"/>
        <dbReference type="ChEBI" id="CHEBI:83144"/>
        <dbReference type="ChEBI" id="CHEBI:456215"/>
        <dbReference type="EC" id="6.3.4.15"/>
    </reaction>
</comment>
<evidence type="ECO:0000256" key="2">
    <source>
        <dbReference type="HAMAP-Rule" id="MF_00978"/>
    </source>
</evidence>
<dbReference type="GO" id="GO:0005524">
    <property type="term" value="F:ATP binding"/>
    <property type="evidence" value="ECO:0007669"/>
    <property type="project" value="UniProtKB-UniRule"/>
</dbReference>
<comment type="function">
    <text evidence="2">Acts both as a biotin--[acetyl-CoA-carboxylase] ligase and a biotin-operon repressor. In the presence of ATP, BirA activates biotin to form the BirA-biotinyl-5'-adenylate (BirA-bio-5'-AMP or holoBirA) complex. HoloBirA can either transfer the biotinyl moiety to the biotin carboxyl carrier protein (BCCP) subunit of acetyl-CoA carboxylase, or bind to the biotin operator site and inhibit transcription of the operon.</text>
</comment>
<evidence type="ECO:0000256" key="1">
    <source>
        <dbReference type="ARBA" id="ARBA00022598"/>
    </source>
</evidence>
<comment type="caution">
    <text evidence="2">Lacks conserved residue(s) required for the propagation of feature annotation.</text>
</comment>
<dbReference type="SUPFAM" id="SSF55681">
    <property type="entry name" value="Class II aaRS and biotin synthetases"/>
    <property type="match status" value="1"/>
</dbReference>
<dbReference type="AlphaFoldDB" id="A0A1M6ZXJ8"/>
<dbReference type="NCBIfam" id="TIGR00121">
    <property type="entry name" value="birA_ligase"/>
    <property type="match status" value="1"/>
</dbReference>
<keyword evidence="2" id="KW-0238">DNA-binding</keyword>
<evidence type="ECO:0000313" key="5">
    <source>
        <dbReference type="Proteomes" id="UP000184248"/>
    </source>
</evidence>
<keyword evidence="2" id="KW-0678">Repressor</keyword>
<dbReference type="InterPro" id="IPR008988">
    <property type="entry name" value="Transcriptional_repressor_C"/>
</dbReference>
<reference evidence="5" key="1">
    <citation type="submission" date="2016-11" db="EMBL/GenBank/DDBJ databases">
        <authorList>
            <person name="Varghese N."/>
            <person name="Submissions S."/>
        </authorList>
    </citation>
    <scope>NUCLEOTIDE SEQUENCE [LARGE SCALE GENOMIC DNA]</scope>
    <source>
        <strain evidence="5">ALO Sharm</strain>
    </source>
</reference>
<organism evidence="4 5">
    <name type="scientific">Halomonas caseinilytica</name>
    <dbReference type="NCBI Taxonomy" id="438744"/>
    <lineage>
        <taxon>Bacteria</taxon>
        <taxon>Pseudomonadati</taxon>
        <taxon>Pseudomonadota</taxon>
        <taxon>Gammaproteobacteria</taxon>
        <taxon>Oceanospirillales</taxon>
        <taxon>Halomonadaceae</taxon>
        <taxon>Halomonas</taxon>
    </lineage>
</organism>
<dbReference type="InterPro" id="IPR036390">
    <property type="entry name" value="WH_DNA-bd_sf"/>
</dbReference>
<dbReference type="InterPro" id="IPR045864">
    <property type="entry name" value="aa-tRNA-synth_II/BPL/LPL"/>
</dbReference>
<dbReference type="PROSITE" id="PS51733">
    <property type="entry name" value="BPL_LPL_CATALYTIC"/>
    <property type="match status" value="1"/>
</dbReference>
<feature type="DNA-binding region" description="H-T-H motif" evidence="2">
    <location>
        <begin position="18"/>
        <end position="37"/>
    </location>
</feature>
<comment type="similarity">
    <text evidence="2">Belongs to the biotin--protein ligase family.</text>
</comment>
<protein>
    <recommendedName>
        <fullName evidence="2">Bifunctional ligase/repressor BirA</fullName>
    </recommendedName>
    <alternativeName>
        <fullName evidence="2">Biotin operon repressor</fullName>
    </alternativeName>
    <alternativeName>
        <fullName evidence="2">Biotin--[acetyl-CoA-carboxylase] ligase</fullName>
        <ecNumber evidence="2">6.3.4.15</ecNumber>
    </alternativeName>
    <alternativeName>
        <fullName evidence="2">Biotin--protein ligase</fullName>
    </alternativeName>
    <alternativeName>
        <fullName evidence="2">Biotin-[acetyl-CoA carboxylase] synthetase</fullName>
    </alternativeName>
</protein>
<dbReference type="OrthoDB" id="9807064at2"/>
<keyword evidence="2" id="KW-0805">Transcription regulation</keyword>
<dbReference type="InterPro" id="IPR036388">
    <property type="entry name" value="WH-like_DNA-bd_sf"/>
</dbReference>
<dbReference type="GO" id="GO:0006355">
    <property type="term" value="P:regulation of DNA-templated transcription"/>
    <property type="evidence" value="ECO:0007669"/>
    <property type="project" value="UniProtKB-UniRule"/>
</dbReference>
<name>A0A1M6ZXJ8_9GAMM</name>
<dbReference type="RefSeq" id="WP_064700123.1">
    <property type="nucleotide sequence ID" value="NZ_BDEO01000010.1"/>
</dbReference>
<feature type="domain" description="BPL/LPL catalytic" evidence="3">
    <location>
        <begin position="75"/>
        <end position="261"/>
    </location>
</feature>
<dbReference type="PANTHER" id="PTHR12835">
    <property type="entry name" value="BIOTIN PROTEIN LIGASE"/>
    <property type="match status" value="1"/>
</dbReference>
<keyword evidence="2" id="KW-0092">Biotin</keyword>
<dbReference type="GO" id="GO:0004077">
    <property type="term" value="F:biotin--[biotin carboxyl-carrier protein] ligase activity"/>
    <property type="evidence" value="ECO:0007669"/>
    <property type="project" value="UniProtKB-UniRule"/>
</dbReference>
<evidence type="ECO:0000259" key="3">
    <source>
        <dbReference type="PROSITE" id="PS51733"/>
    </source>
</evidence>